<dbReference type="KEGG" id="fgi:OP10G_3182"/>
<evidence type="ECO:0000256" key="1">
    <source>
        <dbReference type="ARBA" id="ARBA00022628"/>
    </source>
</evidence>
<dbReference type="GO" id="GO:0046336">
    <property type="term" value="P:ethanolamine catabolic process"/>
    <property type="evidence" value="ECO:0007669"/>
    <property type="project" value="UniProtKB-UniRule"/>
</dbReference>
<dbReference type="eggNOG" id="COG4302">
    <property type="taxonomic scope" value="Bacteria"/>
</dbReference>
<comment type="cofactor">
    <cofactor evidence="5">
        <name>adenosylcob(III)alamin</name>
        <dbReference type="ChEBI" id="CHEBI:18408"/>
    </cofactor>
    <text evidence="5">Binds between the large and small subunits.</text>
</comment>
<evidence type="ECO:0000256" key="2">
    <source>
        <dbReference type="ARBA" id="ARBA00023239"/>
    </source>
</evidence>
<dbReference type="GO" id="GO:0031419">
    <property type="term" value="F:cobalamin binding"/>
    <property type="evidence" value="ECO:0007669"/>
    <property type="project" value="UniProtKB-UniRule"/>
</dbReference>
<evidence type="ECO:0000256" key="5">
    <source>
        <dbReference type="HAMAP-Rule" id="MF_00601"/>
    </source>
</evidence>
<dbReference type="EMBL" id="CP007139">
    <property type="protein sequence ID" value="AIE86550.1"/>
    <property type="molecule type" value="Genomic_DNA"/>
</dbReference>
<evidence type="ECO:0000256" key="4">
    <source>
        <dbReference type="ARBA" id="ARBA00024446"/>
    </source>
</evidence>
<comment type="catalytic activity">
    <reaction evidence="5">
        <text>ethanolamine = acetaldehyde + NH4(+)</text>
        <dbReference type="Rhea" id="RHEA:15313"/>
        <dbReference type="ChEBI" id="CHEBI:15343"/>
        <dbReference type="ChEBI" id="CHEBI:28938"/>
        <dbReference type="ChEBI" id="CHEBI:57603"/>
        <dbReference type="EC" id="4.3.1.7"/>
    </reaction>
</comment>
<evidence type="ECO:0000313" key="6">
    <source>
        <dbReference type="EMBL" id="AIE86550.1"/>
    </source>
</evidence>
<name>A0A068NUZ1_FIMGI</name>
<protein>
    <recommendedName>
        <fullName evidence="5">Ethanolamine ammonia-lyase small subunit</fullName>
        <shortName evidence="5">EAL small subunit</shortName>
        <ecNumber evidence="5">4.3.1.7</ecNumber>
    </recommendedName>
</protein>
<dbReference type="EC" id="4.3.1.7" evidence="5"/>
<dbReference type="InterPro" id="IPR009246">
    <property type="entry name" value="EutC"/>
</dbReference>
<keyword evidence="1 5" id="KW-0846">Cobalamin</keyword>
<keyword evidence="3 5" id="KW-0170">Cobalt</keyword>
<comment type="subcellular location">
    <subcellularLocation>
        <location evidence="5">Bacterial microcompartment</location>
    </subcellularLocation>
</comment>
<dbReference type="PANTHER" id="PTHR39330:SF1">
    <property type="entry name" value="ETHANOLAMINE AMMONIA-LYASE SMALL SUBUNIT"/>
    <property type="match status" value="1"/>
</dbReference>
<keyword evidence="4 5" id="KW-1283">Bacterial microcompartment</keyword>
<organism evidence="6 7">
    <name type="scientific">Fimbriimonas ginsengisoli Gsoil 348</name>
    <dbReference type="NCBI Taxonomy" id="661478"/>
    <lineage>
        <taxon>Bacteria</taxon>
        <taxon>Bacillati</taxon>
        <taxon>Armatimonadota</taxon>
        <taxon>Fimbriimonadia</taxon>
        <taxon>Fimbriimonadales</taxon>
        <taxon>Fimbriimonadaceae</taxon>
        <taxon>Fimbriimonas</taxon>
    </lineage>
</organism>
<dbReference type="GO" id="GO:0009350">
    <property type="term" value="C:ethanolamine ammonia-lyase complex"/>
    <property type="evidence" value="ECO:0007669"/>
    <property type="project" value="UniProtKB-UniRule"/>
</dbReference>
<dbReference type="STRING" id="661478.OP10G_3182"/>
<dbReference type="GO" id="GO:0008851">
    <property type="term" value="F:ethanolamine ammonia-lyase activity"/>
    <property type="evidence" value="ECO:0007669"/>
    <property type="project" value="UniProtKB-UniRule"/>
</dbReference>
<dbReference type="HAMAP" id="MF_00601">
    <property type="entry name" value="EutC"/>
    <property type="match status" value="1"/>
</dbReference>
<dbReference type="UniPathway" id="UPA00560"/>
<dbReference type="Gene3D" id="3.40.50.11240">
    <property type="entry name" value="Ethanolamine ammonia-lyase light chain (EutC)"/>
    <property type="match status" value="1"/>
</dbReference>
<dbReference type="PANTHER" id="PTHR39330">
    <property type="entry name" value="ETHANOLAMINE AMMONIA-LYASE LIGHT CHAIN"/>
    <property type="match status" value="1"/>
</dbReference>
<reference evidence="6 7" key="1">
    <citation type="journal article" date="2014" name="PLoS ONE">
        <title>The first complete genome sequence of the class fimbriimonadia in the phylum armatimonadetes.</title>
        <authorList>
            <person name="Hu Z.Y."/>
            <person name="Wang Y.Z."/>
            <person name="Im W.T."/>
            <person name="Wang S.Y."/>
            <person name="Zhao G.P."/>
            <person name="Zheng H.J."/>
            <person name="Quan Z.X."/>
        </authorList>
    </citation>
    <scope>NUCLEOTIDE SEQUENCE [LARGE SCALE GENOMIC DNA]</scope>
    <source>
        <strain evidence="6">Gsoil 348</strain>
    </source>
</reference>
<dbReference type="HOGENOM" id="CLU_068224_1_0_0"/>
<comment type="pathway">
    <text evidence="5">Amine and polyamine degradation; ethanolamine degradation.</text>
</comment>
<keyword evidence="7" id="KW-1185">Reference proteome</keyword>
<dbReference type="GO" id="GO:0006520">
    <property type="term" value="P:amino acid metabolic process"/>
    <property type="evidence" value="ECO:0007669"/>
    <property type="project" value="InterPro"/>
</dbReference>
<dbReference type="Gene3D" id="1.10.30.40">
    <property type="entry name" value="Ethanolamine ammonia-lyase light chain (EutC), N-terminal domain"/>
    <property type="match status" value="1"/>
</dbReference>
<sequence>MSEDMTERQFRDTETGLSNVFDFESLRALTPARLELRRAGPAPSTAERLRFAADHSLARDAVRRPLDARSLLVVLETIGIEAVEVRSRACSSSDHLLRPDLGRRLDPKDLVRLAGPTETAWVIADGLSSGAVERYAPRLLSAVGGVGRAVVVHHGRVAIGDEIGAALGASLSIVLIGERPGLSAAESMGVYVTYGPAVGCTDAQRNCISNIRDGGLAPEAAAELLSEMVARARREQRTGV</sequence>
<feature type="binding site" evidence="5">
    <location>
        <position position="178"/>
    </location>
    <ligand>
        <name>adenosylcob(III)alamin</name>
        <dbReference type="ChEBI" id="CHEBI:18408"/>
    </ligand>
</feature>
<dbReference type="InterPro" id="IPR042255">
    <property type="entry name" value="EutC_N"/>
</dbReference>
<gene>
    <name evidence="5" type="primary">eutC</name>
    <name evidence="6" type="ORF">OP10G_3182</name>
</gene>
<comment type="subunit">
    <text evidence="5">The basic unit is a heterodimer which dimerizes to form tetramers. The heterotetramers trimerize; 6 large subunits form a core ring with 6 small subunits projecting outwards.</text>
</comment>
<dbReference type="Proteomes" id="UP000027982">
    <property type="component" value="Chromosome"/>
</dbReference>
<dbReference type="RefSeq" id="WP_038475539.1">
    <property type="nucleotide sequence ID" value="NZ_CP007139.1"/>
</dbReference>
<dbReference type="Pfam" id="PF05985">
    <property type="entry name" value="EutC"/>
    <property type="match status" value="1"/>
</dbReference>
<dbReference type="NCBIfam" id="NF003971">
    <property type="entry name" value="PRK05465.1"/>
    <property type="match status" value="1"/>
</dbReference>
<comment type="function">
    <text evidence="5">Catalyzes the deamination of various vicinal amino-alcohols to oxo compounds. Allows this organism to utilize ethanolamine as the sole source of nitrogen and carbon in the presence of external vitamin B12.</text>
</comment>
<feature type="binding site" evidence="5">
    <location>
        <position position="157"/>
    </location>
    <ligand>
        <name>adenosylcob(III)alamin</name>
        <dbReference type="ChEBI" id="CHEBI:18408"/>
    </ligand>
</feature>
<evidence type="ECO:0000256" key="3">
    <source>
        <dbReference type="ARBA" id="ARBA00023285"/>
    </source>
</evidence>
<dbReference type="InterPro" id="IPR042251">
    <property type="entry name" value="EutC_C"/>
</dbReference>
<keyword evidence="2 5" id="KW-0456">Lyase</keyword>
<proteinExistence type="inferred from homology"/>
<dbReference type="GO" id="GO:0031471">
    <property type="term" value="C:ethanolamine degradation polyhedral organelle"/>
    <property type="evidence" value="ECO:0007669"/>
    <property type="project" value="UniProtKB-UniRule"/>
</dbReference>
<accession>A0A068NUZ1</accession>
<dbReference type="AlphaFoldDB" id="A0A068NUZ1"/>
<comment type="similarity">
    <text evidence="5">Belongs to the EutC family.</text>
</comment>
<feature type="binding site" evidence="5">
    <location>
        <position position="207"/>
    </location>
    <ligand>
        <name>adenosylcob(III)alamin</name>
        <dbReference type="ChEBI" id="CHEBI:18408"/>
    </ligand>
</feature>
<evidence type="ECO:0000313" key="7">
    <source>
        <dbReference type="Proteomes" id="UP000027982"/>
    </source>
</evidence>